<gene>
    <name evidence="2" type="primary">PLESTBF000995</name>
    <name evidence="2" type="ORF">PLESTB_001694900</name>
</gene>
<feature type="compositionally biased region" description="Pro residues" evidence="1">
    <location>
        <begin position="241"/>
        <end position="250"/>
    </location>
</feature>
<feature type="compositionally biased region" description="Pro residues" evidence="1">
    <location>
        <begin position="219"/>
        <end position="228"/>
    </location>
</feature>
<proteinExistence type="predicted"/>
<comment type="caution">
    <text evidence="2">The sequence shown here is derived from an EMBL/GenBank/DDBJ whole genome shotgun (WGS) entry which is preliminary data.</text>
</comment>
<dbReference type="EMBL" id="BRXU01000040">
    <property type="protein sequence ID" value="GLC60939.1"/>
    <property type="molecule type" value="Genomic_DNA"/>
</dbReference>
<feature type="compositionally biased region" description="Pro residues" evidence="1">
    <location>
        <begin position="174"/>
        <end position="184"/>
    </location>
</feature>
<dbReference type="PANTHER" id="PTHR46880">
    <property type="entry name" value="RAS-ASSOCIATING DOMAIN-CONTAINING PROTEIN"/>
    <property type="match status" value="1"/>
</dbReference>
<keyword evidence="3" id="KW-1185">Reference proteome</keyword>
<dbReference type="PANTHER" id="PTHR46880:SF5">
    <property type="entry name" value="DUF4371 DOMAIN-CONTAINING PROTEIN"/>
    <property type="match status" value="1"/>
</dbReference>
<sequence length="989" mass="109114">MDCLCTVDCAFPCPKSTRTPKLPENCDGRTPVAYNLSKQAASRSPLVTCSYRCNLNIFRYLHFVTPYSSFEMAETNAATTYLAKAKAVTMKNTVVPLINKKPKEKKQASLARFVKAPLPASYTARSPRSGSAKVSDEVISLVSSPDSVRTMPKAAERFGDIRPIIVDAATPSLSKPPPAAPSPSPSVQKPSASNKAAPPPVAPSPSPSAQKPSASNKAAPPPVAPSPSPSAQKPSSSNKAAPPPAAPSPSPVMGVAQPEEAAPTVKAGAKARGTGQKEWSNIDYRREIDAQNCKSGMLQRYPWVVRLDATCTYRCSICFEQKKNNVSTKPDGAHVLLNSELQRHQASEKHKTAELEQEAATKSVIQQSLAAMSAKAQAEAGPLEAKLMRCAFTTFKNNQSVSTYVDNAVLMAACDGASVKVAGPYQSRPAGMEMLDCLSEVIDEKEREAIQKSDFIALTIDESTDRTIKHNLAMYVSYIDDNGNVLNRYRKLEEIKGSANAKALFDLVKKALEDDGIDMKKIVGFTSDGASVMVGEHKGVAALLKKECPGVLSLHCAAHKLALSCADLFKGDEELLLLDGMISKIYGYFKVSPLRREDLRSLQELLKAKEYKLLKPHAVRWLSRARCIRRLKELYPVLLEYFKQETGPNAEAIYSWLKNAHNLILTYILDEILDVTARLSCCFQSSDLALVDVNTWLEGELKLLEMKFTYHKISGKGNLPPEFSKAINELLASLKESGGRWHGHDLHLSVQGTDEGAVSWATFGAELFRKKKYISTLCTDLIALIRERFPKEALGLAAHFRILSPEELAGVGDDEIEEYGLEDIKTLGEWYTGRIGHLREQWITRAVHKLVQAAKKAKKKAEEKDLPLLAREFYKKERGWLKAGAPEVWKLIQIMLVMQPASAEVERGFSAMNDIKSSERNLLDISTLDKLMRVRLCGPEIRIQHQAADRPPYEEFDACILPLALKHWHSKKRCPERSCHGPRPKRVKG</sequence>
<accession>A0A9W6BZ39</accession>
<evidence type="ECO:0000313" key="2">
    <source>
        <dbReference type="EMBL" id="GLC60939.1"/>
    </source>
</evidence>
<dbReference type="Proteomes" id="UP001165080">
    <property type="component" value="Unassembled WGS sequence"/>
</dbReference>
<feature type="compositionally biased region" description="Low complexity" evidence="1">
    <location>
        <begin position="185"/>
        <end position="196"/>
    </location>
</feature>
<name>A0A9W6BZ39_9CHLO</name>
<evidence type="ECO:0000256" key="1">
    <source>
        <dbReference type="SAM" id="MobiDB-lite"/>
    </source>
</evidence>
<dbReference type="InterPro" id="IPR012337">
    <property type="entry name" value="RNaseH-like_sf"/>
</dbReference>
<evidence type="ECO:0008006" key="4">
    <source>
        <dbReference type="Google" id="ProtNLM"/>
    </source>
</evidence>
<feature type="compositionally biased region" description="Pro residues" evidence="1">
    <location>
        <begin position="197"/>
        <end position="206"/>
    </location>
</feature>
<feature type="compositionally biased region" description="Low complexity" evidence="1">
    <location>
        <begin position="229"/>
        <end position="240"/>
    </location>
</feature>
<protein>
    <recommendedName>
        <fullName evidence="4">DUF4371 domain-containing protein</fullName>
    </recommendedName>
</protein>
<feature type="compositionally biased region" description="Low complexity" evidence="1">
    <location>
        <begin position="207"/>
        <end position="218"/>
    </location>
</feature>
<feature type="region of interest" description="Disordered" evidence="1">
    <location>
        <begin position="169"/>
        <end position="275"/>
    </location>
</feature>
<organism evidence="2 3">
    <name type="scientific">Pleodorina starrii</name>
    <dbReference type="NCBI Taxonomy" id="330485"/>
    <lineage>
        <taxon>Eukaryota</taxon>
        <taxon>Viridiplantae</taxon>
        <taxon>Chlorophyta</taxon>
        <taxon>core chlorophytes</taxon>
        <taxon>Chlorophyceae</taxon>
        <taxon>CS clade</taxon>
        <taxon>Chlamydomonadales</taxon>
        <taxon>Volvocaceae</taxon>
        <taxon>Pleodorina</taxon>
    </lineage>
</organism>
<evidence type="ECO:0000313" key="3">
    <source>
        <dbReference type="Proteomes" id="UP001165080"/>
    </source>
</evidence>
<dbReference type="SUPFAM" id="SSF53098">
    <property type="entry name" value="Ribonuclease H-like"/>
    <property type="match status" value="1"/>
</dbReference>
<reference evidence="2 3" key="1">
    <citation type="journal article" date="2023" name="Commun. Biol.">
        <title>Reorganization of the ancestral sex-determining regions during the evolution of trioecy in Pleodorina starrii.</title>
        <authorList>
            <person name="Takahashi K."/>
            <person name="Suzuki S."/>
            <person name="Kawai-Toyooka H."/>
            <person name="Yamamoto K."/>
            <person name="Hamaji T."/>
            <person name="Ootsuki R."/>
            <person name="Yamaguchi H."/>
            <person name="Kawachi M."/>
            <person name="Higashiyama T."/>
            <person name="Nozaki H."/>
        </authorList>
    </citation>
    <scope>NUCLEOTIDE SEQUENCE [LARGE SCALE GENOMIC DNA]</scope>
    <source>
        <strain evidence="2 3">NIES-4479</strain>
    </source>
</reference>
<dbReference type="PRINTS" id="PR01217">
    <property type="entry name" value="PRICHEXTENSN"/>
</dbReference>
<dbReference type="AlphaFoldDB" id="A0A9W6BZ39"/>